<dbReference type="PANTHER" id="PTHR18896">
    <property type="entry name" value="PHOSPHOLIPASE D"/>
    <property type="match status" value="1"/>
</dbReference>
<dbReference type="SMART" id="SM00155">
    <property type="entry name" value="PLDc"/>
    <property type="match status" value="2"/>
</dbReference>
<dbReference type="Pfam" id="PF13091">
    <property type="entry name" value="PLDc_2"/>
    <property type="match status" value="1"/>
</dbReference>
<evidence type="ECO:0000256" key="3">
    <source>
        <dbReference type="ARBA" id="ARBA00022801"/>
    </source>
</evidence>
<organism evidence="9 10">
    <name type="scientific">Carnegiea gigantea</name>
    <dbReference type="NCBI Taxonomy" id="171969"/>
    <lineage>
        <taxon>Eukaryota</taxon>
        <taxon>Viridiplantae</taxon>
        <taxon>Streptophyta</taxon>
        <taxon>Embryophyta</taxon>
        <taxon>Tracheophyta</taxon>
        <taxon>Spermatophyta</taxon>
        <taxon>Magnoliopsida</taxon>
        <taxon>eudicotyledons</taxon>
        <taxon>Gunneridae</taxon>
        <taxon>Pentapetalae</taxon>
        <taxon>Caryophyllales</taxon>
        <taxon>Cactineae</taxon>
        <taxon>Cactaceae</taxon>
        <taxon>Cactoideae</taxon>
        <taxon>Echinocereeae</taxon>
        <taxon>Carnegiea</taxon>
    </lineage>
</organism>
<evidence type="ECO:0000259" key="8">
    <source>
        <dbReference type="PROSITE" id="PS50035"/>
    </source>
</evidence>
<dbReference type="EMBL" id="JAKOGI010000156">
    <property type="protein sequence ID" value="KAJ8441691.1"/>
    <property type="molecule type" value="Genomic_DNA"/>
</dbReference>
<evidence type="ECO:0000256" key="5">
    <source>
        <dbReference type="ARBA" id="ARBA00023098"/>
    </source>
</evidence>
<dbReference type="InterPro" id="IPR015679">
    <property type="entry name" value="PLipase_D_fam"/>
</dbReference>
<feature type="domain" description="PLD phosphodiesterase" evidence="8">
    <location>
        <begin position="886"/>
        <end position="913"/>
    </location>
</feature>
<protein>
    <recommendedName>
        <fullName evidence="6">Phospholipase</fullName>
        <ecNumber evidence="6">3.1.4.4</ecNumber>
    </recommendedName>
</protein>
<dbReference type="SUPFAM" id="SSF50729">
    <property type="entry name" value="PH domain-like"/>
    <property type="match status" value="1"/>
</dbReference>
<evidence type="ECO:0000259" key="7">
    <source>
        <dbReference type="PROSITE" id="PS50003"/>
    </source>
</evidence>
<dbReference type="CDD" id="cd01254">
    <property type="entry name" value="PH_PLD"/>
    <property type="match status" value="1"/>
</dbReference>
<dbReference type="InterPro" id="IPR011993">
    <property type="entry name" value="PH-like_dom_sf"/>
</dbReference>
<keyword evidence="3 6" id="KW-0378">Hydrolase</keyword>
<dbReference type="GO" id="GO:0006654">
    <property type="term" value="P:phosphatidic acid biosynthetic process"/>
    <property type="evidence" value="ECO:0007669"/>
    <property type="project" value="InterPro"/>
</dbReference>
<evidence type="ECO:0000256" key="2">
    <source>
        <dbReference type="ARBA" id="ARBA00022737"/>
    </source>
</evidence>
<gene>
    <name evidence="9" type="ORF">Cgig2_019078</name>
</gene>
<evidence type="ECO:0000256" key="1">
    <source>
        <dbReference type="ARBA" id="ARBA00000798"/>
    </source>
</evidence>
<keyword evidence="5" id="KW-0443">Lipid metabolism</keyword>
<evidence type="ECO:0000313" key="10">
    <source>
        <dbReference type="Proteomes" id="UP001153076"/>
    </source>
</evidence>
<dbReference type="InterPro" id="IPR001736">
    <property type="entry name" value="PLipase_D/transphosphatidylase"/>
</dbReference>
<dbReference type="Gene3D" id="3.30.870.10">
    <property type="entry name" value="Endonuclease Chain A"/>
    <property type="match status" value="2"/>
</dbReference>
<keyword evidence="2" id="KW-0677">Repeat</keyword>
<accession>A0A9Q1QHH3</accession>
<evidence type="ECO:0000313" key="9">
    <source>
        <dbReference type="EMBL" id="KAJ8441691.1"/>
    </source>
</evidence>
<dbReference type="CDD" id="cd09141">
    <property type="entry name" value="PLDc_vPLD1_2_yPLD_like_2"/>
    <property type="match status" value="1"/>
</dbReference>
<dbReference type="GO" id="GO:0035556">
    <property type="term" value="P:intracellular signal transduction"/>
    <property type="evidence" value="ECO:0007669"/>
    <property type="project" value="InterPro"/>
</dbReference>
<proteinExistence type="inferred from homology"/>
<evidence type="ECO:0000256" key="6">
    <source>
        <dbReference type="PIRNR" id="PIRNR009376"/>
    </source>
</evidence>
<dbReference type="InterPro" id="IPR016555">
    <property type="entry name" value="PLipase_D_euk"/>
</dbReference>
<keyword evidence="10" id="KW-1185">Reference proteome</keyword>
<comment type="catalytic activity">
    <reaction evidence="1 6">
        <text>a 1,2-diacyl-sn-glycero-3-phosphocholine + H2O = a 1,2-diacyl-sn-glycero-3-phosphate + choline + H(+)</text>
        <dbReference type="Rhea" id="RHEA:14445"/>
        <dbReference type="ChEBI" id="CHEBI:15354"/>
        <dbReference type="ChEBI" id="CHEBI:15377"/>
        <dbReference type="ChEBI" id="CHEBI:15378"/>
        <dbReference type="ChEBI" id="CHEBI:57643"/>
        <dbReference type="ChEBI" id="CHEBI:58608"/>
        <dbReference type="EC" id="3.1.4.4"/>
    </reaction>
</comment>
<dbReference type="SMART" id="SM00233">
    <property type="entry name" value="PH"/>
    <property type="match status" value="1"/>
</dbReference>
<dbReference type="Gene3D" id="2.30.29.30">
    <property type="entry name" value="Pleckstrin-homology domain (PH domain)/Phosphotyrosine-binding domain (PTB)"/>
    <property type="match status" value="1"/>
</dbReference>
<dbReference type="InterPro" id="IPR025202">
    <property type="entry name" value="PLD-like_dom"/>
</dbReference>
<dbReference type="Proteomes" id="UP001153076">
    <property type="component" value="Unassembled WGS sequence"/>
</dbReference>
<dbReference type="PROSITE" id="PS50035">
    <property type="entry name" value="PLD"/>
    <property type="match status" value="2"/>
</dbReference>
<dbReference type="Pfam" id="PF00614">
    <property type="entry name" value="PLDc"/>
    <property type="match status" value="1"/>
</dbReference>
<evidence type="ECO:0000256" key="4">
    <source>
        <dbReference type="ARBA" id="ARBA00022963"/>
    </source>
</evidence>
<dbReference type="GO" id="GO:0005886">
    <property type="term" value="C:plasma membrane"/>
    <property type="evidence" value="ECO:0007669"/>
    <property type="project" value="TreeGrafter"/>
</dbReference>
<dbReference type="InterPro" id="IPR001849">
    <property type="entry name" value="PH_domain"/>
</dbReference>
<dbReference type="GO" id="GO:0004630">
    <property type="term" value="F:phospholipase D activity"/>
    <property type="evidence" value="ECO:0007669"/>
    <property type="project" value="UniProtKB-UniRule"/>
</dbReference>
<dbReference type="SUPFAM" id="SSF56024">
    <property type="entry name" value="Phospholipase D/nuclease"/>
    <property type="match status" value="2"/>
</dbReference>
<comment type="similarity">
    <text evidence="6">Belongs to the phospholipase D family.</text>
</comment>
<feature type="domain" description="PH" evidence="7">
    <location>
        <begin position="215"/>
        <end position="342"/>
    </location>
</feature>
<comment type="caution">
    <text evidence="9">The sequence shown here is derived from an EMBL/GenBank/DDBJ whole genome shotgun (WGS) entry which is preliminary data.</text>
</comment>
<sequence length="1090" mass="123816">MASEQLIAGNGPGYSEMESEPLVASTSSLIIGYQNEAESTRIFYELPRASIVHVSRPDASDISPMLLSYTIELQYKQYKWQLQKKASQVLYLHFALKKRAIIEEIHEKQEQVKEWLQNLGIGDHTPDLVEDDEAEDEAVPLHLDESAKNRDVPSIAALPVIRPALGRQNSISNRAKVAMQGYLNHFLGNLDIVNSREVCRFLEVSRLSFSLEYGPKLKEGYVMVKHLPKISKDDDHRRCCICNLFRWCNDNWQKVWAVLKPGFLALLADPFDAKLLDIIVFDVLPASDANGEDQALLAEAIKDHNPLRHAFKVTCGNRSISLRTKSSSKAKDWVAAINDAGLRPPEGWCHPHRFGSFAPPRGLTDDCSKAQWFIDGEAAFEAIALAIENAKSEIFICGWWVCPELYMRRPFKDHASSRLDALLEEKAKEGVQIYILLYKEVALALKINSVYSKRKLLSIHENVKVLRFPDHFSTGVYLWSHHEKVVIVDHQVCFIGGLDLCFGRYDNLEHKVRDYPSAIWPGKDYYNPRESEPNSWEDTMKDELDRKKYPRMPWHDVHCALFGPPCRDVARHFVQRWNHAKRNKAPHEQTIPLLMPQHHMVIPHYMGRNFETKAEDMNVADTRGMGRQDSFSSRASYQDLPLLLPQDAGQIEDPNINEMDVSHGPHDQRMRMIRSVAFPFRKAKIEPLVSDMPMKAFVDNLGSVDRAAQLGAKSSDKEWWETQERGSLVVASEETGQVGPCVSCRCQIIRSVSQWSAGTIQTEQSIHNAYCSLIEKAEHLIYIENQFFISGLSGDDTIHNRVLEALYRRIMKAFNDRKCFRGGVDDGGAASVRAIMHWQYRTICRGQNSILHNLYSVLGPKAHDYISFYGLRSHGKLFDDGPVVSSQVYVHSKIMIIDDCITLLGSANINDRSLLGSRDSEIGVLIEDKEVINSHMGGKPWKAGKFAISLRLSLWAEHLGLRDGEISHIYDPVADTTYKDIWMATAKSNTMNYQDVFACIPNDLIHSRASLRQNVAHCKEKIGHTTIDLGVAPKKLDCYQNGSLKITDPMERLESVKGHLVCFPLEFMSQEDLRPVFNESEYYASSQVFH</sequence>
<keyword evidence="4 6" id="KW-0442">Lipid degradation</keyword>
<feature type="domain" description="PLD phosphodiesterase" evidence="8">
    <location>
        <begin position="477"/>
        <end position="504"/>
    </location>
</feature>
<dbReference type="EC" id="3.1.4.4" evidence="6"/>
<name>A0A9Q1QHH3_9CARY</name>
<dbReference type="PANTHER" id="PTHR18896:SF76">
    <property type="entry name" value="PHOSPHOLIPASE"/>
    <property type="match status" value="1"/>
</dbReference>
<reference evidence="9" key="1">
    <citation type="submission" date="2022-04" db="EMBL/GenBank/DDBJ databases">
        <title>Carnegiea gigantea Genome sequencing and assembly v2.</title>
        <authorList>
            <person name="Copetti D."/>
            <person name="Sanderson M.J."/>
            <person name="Burquez A."/>
            <person name="Wojciechowski M.F."/>
        </authorList>
    </citation>
    <scope>NUCLEOTIDE SEQUENCE</scope>
    <source>
        <strain evidence="9">SGP5-SGP5p</strain>
        <tissue evidence="9">Aerial part</tissue>
    </source>
</reference>
<dbReference type="AlphaFoldDB" id="A0A9Q1QHH3"/>
<dbReference type="OrthoDB" id="14911at2759"/>
<dbReference type="PROSITE" id="PS50003">
    <property type="entry name" value="PH_DOMAIN"/>
    <property type="match status" value="1"/>
</dbReference>
<dbReference type="CDD" id="cd09138">
    <property type="entry name" value="PLDc_vPLD1_2_yPLD_like_1"/>
    <property type="match status" value="1"/>
</dbReference>
<dbReference type="PIRSF" id="PIRSF009376">
    <property type="entry name" value="Phospholipase_D_euk"/>
    <property type="match status" value="1"/>
</dbReference>
<dbReference type="GO" id="GO:0009395">
    <property type="term" value="P:phospholipid catabolic process"/>
    <property type="evidence" value="ECO:0007669"/>
    <property type="project" value="TreeGrafter"/>
</dbReference>